<reference evidence="7 8" key="1">
    <citation type="submission" date="2020-02" db="EMBL/GenBank/DDBJ databases">
        <title>Genome sequencing for Draconibacterium sp. strain M1.</title>
        <authorList>
            <person name="Park S.-J."/>
        </authorList>
    </citation>
    <scope>NUCLEOTIDE SEQUENCE [LARGE SCALE GENOMIC DNA]</scope>
    <source>
        <strain evidence="7 8">M1</strain>
    </source>
</reference>
<feature type="domain" description="Thiamine pyrophosphate enzyme TPP-binding" evidence="5">
    <location>
        <begin position="231"/>
        <end position="345"/>
    </location>
</feature>
<dbReference type="GO" id="GO:0030976">
    <property type="term" value="F:thiamine pyrophosphate binding"/>
    <property type="evidence" value="ECO:0007669"/>
    <property type="project" value="InterPro"/>
</dbReference>
<dbReference type="CDD" id="cd03371">
    <property type="entry name" value="TPP_PpyrDC"/>
    <property type="match status" value="1"/>
</dbReference>
<dbReference type="InterPro" id="IPR012001">
    <property type="entry name" value="Thiamin_PyroP_enz_TPP-bd_dom"/>
</dbReference>
<dbReference type="AlphaFoldDB" id="A0A6C0RIN1"/>
<dbReference type="Proteomes" id="UP000474630">
    <property type="component" value="Chromosome"/>
</dbReference>
<evidence type="ECO:0000256" key="3">
    <source>
        <dbReference type="ARBA" id="ARBA00023239"/>
    </source>
</evidence>
<gene>
    <name evidence="7" type="primary">aepY</name>
    <name evidence="7" type="ORF">G0Q07_19265</name>
</gene>
<dbReference type="InterPro" id="IPR051818">
    <property type="entry name" value="TPP_dependent_decarboxylase"/>
</dbReference>
<keyword evidence="7" id="KW-0670">Pyruvate</keyword>
<dbReference type="EMBL" id="CP048409">
    <property type="protein sequence ID" value="QIA09712.1"/>
    <property type="molecule type" value="Genomic_DNA"/>
</dbReference>
<dbReference type="PANTHER" id="PTHR42818:SF1">
    <property type="entry name" value="SULFOPYRUVATE DECARBOXYLASE"/>
    <property type="match status" value="1"/>
</dbReference>
<name>A0A6C0RIN1_9BACT</name>
<evidence type="ECO:0000313" key="8">
    <source>
        <dbReference type="Proteomes" id="UP000474630"/>
    </source>
</evidence>
<dbReference type="FunFam" id="3.40.50.970:FF:000100">
    <property type="entry name" value="Putative phosphonopyruvate decarboxylase"/>
    <property type="match status" value="1"/>
</dbReference>
<dbReference type="Gene3D" id="3.40.50.970">
    <property type="match status" value="2"/>
</dbReference>
<evidence type="ECO:0000313" key="7">
    <source>
        <dbReference type="EMBL" id="QIA09712.1"/>
    </source>
</evidence>
<dbReference type="NCBIfam" id="TIGR03297">
    <property type="entry name" value="Ppyr-DeCO2ase"/>
    <property type="match status" value="1"/>
</dbReference>
<evidence type="ECO:0000256" key="4">
    <source>
        <dbReference type="SAM" id="MobiDB-lite"/>
    </source>
</evidence>
<dbReference type="PANTHER" id="PTHR42818">
    <property type="entry name" value="SULFOPYRUVATE DECARBOXYLASE SUBUNIT ALPHA"/>
    <property type="match status" value="1"/>
</dbReference>
<dbReference type="InterPro" id="IPR017684">
    <property type="entry name" value="Phosphono-pyrv_decarboxylase"/>
</dbReference>
<dbReference type="PROSITE" id="PS00187">
    <property type="entry name" value="TPP_ENZYMES"/>
    <property type="match status" value="1"/>
</dbReference>
<dbReference type="Pfam" id="PF02775">
    <property type="entry name" value="TPP_enzyme_C"/>
    <property type="match status" value="1"/>
</dbReference>
<dbReference type="CDD" id="cd07035">
    <property type="entry name" value="TPP_PYR_POX_like"/>
    <property type="match status" value="1"/>
</dbReference>
<dbReference type="GO" id="GO:0032923">
    <property type="term" value="P:organic phosphonate biosynthetic process"/>
    <property type="evidence" value="ECO:0007669"/>
    <property type="project" value="InterPro"/>
</dbReference>
<feature type="region of interest" description="Disordered" evidence="4">
    <location>
        <begin position="352"/>
        <end position="376"/>
    </location>
</feature>
<dbReference type="Pfam" id="PF02776">
    <property type="entry name" value="TPP_enzyme_N"/>
    <property type="match status" value="1"/>
</dbReference>
<dbReference type="SUPFAM" id="SSF52518">
    <property type="entry name" value="Thiamin diphosphate-binding fold (THDP-binding)"/>
    <property type="match status" value="2"/>
</dbReference>
<keyword evidence="8" id="KW-1185">Reference proteome</keyword>
<keyword evidence="2" id="KW-0786">Thiamine pyrophosphate</keyword>
<feature type="domain" description="Thiamine pyrophosphate enzyme N-terminal TPP-binding" evidence="6">
    <location>
        <begin position="5"/>
        <end position="118"/>
    </location>
</feature>
<dbReference type="EC" id="4.1.1.82" evidence="7"/>
<dbReference type="KEGG" id="drc:G0Q07_19265"/>
<evidence type="ECO:0000256" key="1">
    <source>
        <dbReference type="ARBA" id="ARBA00022793"/>
    </source>
</evidence>
<keyword evidence="3 7" id="KW-0456">Lyase</keyword>
<dbReference type="GO" id="GO:0000287">
    <property type="term" value="F:magnesium ion binding"/>
    <property type="evidence" value="ECO:0007669"/>
    <property type="project" value="InterPro"/>
</dbReference>
<evidence type="ECO:0000259" key="5">
    <source>
        <dbReference type="Pfam" id="PF02775"/>
    </source>
</evidence>
<proteinExistence type="predicted"/>
<dbReference type="RefSeq" id="WP_163348681.1">
    <property type="nucleotide sequence ID" value="NZ_CP048409.1"/>
</dbReference>
<sequence length="376" mass="40998">MIKPELFYKWLTNADIDFFSGVPDSLLKDICAYITDHTSPEKHIIAANEGNAVALAAGYHMASGKIPLVYMQNSGLGNIVNPLLSLTNKQVYNIPLLMMIGWRGEPGKKDEPQHVAQGRLTLDLLETMEVPYQILSDDADEAKKQFDLAITHISENNQPYALVIRKGLFERYKLKATIKNSYTLIREEAIKQIVEKLSGNEIIVSTTGKTSRELFEIREALGQGHDSDFLTVGCMGHANQIAVGMAIAKPNRKVICIDGDGALLMHMGSMAINGAVSPKNFIHIVINNGSHESVGGQPTVADSIDVVKIAEASNYKSAISVSSSEALNSVLTEIDAIEGPALIEIKTKVGSRDDLGRPTVKPVDNKKALMQNFKSK</sequence>
<evidence type="ECO:0000259" key="6">
    <source>
        <dbReference type="Pfam" id="PF02776"/>
    </source>
</evidence>
<dbReference type="InterPro" id="IPR000399">
    <property type="entry name" value="TPP-bd_CS"/>
</dbReference>
<accession>A0A6C0RIN1</accession>
<keyword evidence="1" id="KW-0210">Decarboxylase</keyword>
<dbReference type="InterPro" id="IPR011766">
    <property type="entry name" value="TPP_enzyme_TPP-bd"/>
</dbReference>
<protein>
    <submittedName>
        <fullName evidence="7">Phosphonopyruvate decarboxylase</fullName>
        <ecNumber evidence="7">4.1.1.82</ecNumber>
    </submittedName>
</protein>
<organism evidence="7 8">
    <name type="scientific">Draconibacterium halophilum</name>
    <dbReference type="NCBI Taxonomy" id="2706887"/>
    <lineage>
        <taxon>Bacteria</taxon>
        <taxon>Pseudomonadati</taxon>
        <taxon>Bacteroidota</taxon>
        <taxon>Bacteroidia</taxon>
        <taxon>Marinilabiliales</taxon>
        <taxon>Prolixibacteraceae</taxon>
        <taxon>Draconibacterium</taxon>
    </lineage>
</organism>
<dbReference type="InterPro" id="IPR029061">
    <property type="entry name" value="THDP-binding"/>
</dbReference>
<dbReference type="GO" id="GO:0033980">
    <property type="term" value="F:phosphonopyruvate decarboxylase activity"/>
    <property type="evidence" value="ECO:0007669"/>
    <property type="project" value="UniProtKB-EC"/>
</dbReference>
<evidence type="ECO:0000256" key="2">
    <source>
        <dbReference type="ARBA" id="ARBA00023052"/>
    </source>
</evidence>